<feature type="transmembrane region" description="Helical" evidence="1">
    <location>
        <begin position="57"/>
        <end position="76"/>
    </location>
</feature>
<dbReference type="RefSeq" id="WP_166920636.1">
    <property type="nucleotide sequence ID" value="NZ_JAASRN010000004.1"/>
</dbReference>
<feature type="transmembrane region" description="Helical" evidence="1">
    <location>
        <begin position="229"/>
        <end position="248"/>
    </location>
</feature>
<dbReference type="Proteomes" id="UP000537126">
    <property type="component" value="Unassembled WGS sequence"/>
</dbReference>
<feature type="transmembrane region" description="Helical" evidence="1">
    <location>
        <begin position="5"/>
        <end position="21"/>
    </location>
</feature>
<organism evidence="2 3">
    <name type="scientific">Thermonema lapsum</name>
    <dbReference type="NCBI Taxonomy" id="28195"/>
    <lineage>
        <taxon>Bacteria</taxon>
        <taxon>Pseudomonadati</taxon>
        <taxon>Bacteroidota</taxon>
        <taxon>Cytophagia</taxon>
        <taxon>Cytophagales</taxon>
        <taxon>Thermonemataceae</taxon>
        <taxon>Thermonema</taxon>
    </lineage>
</organism>
<keyword evidence="1" id="KW-1133">Transmembrane helix</keyword>
<feature type="transmembrane region" description="Helical" evidence="1">
    <location>
        <begin position="112"/>
        <end position="133"/>
    </location>
</feature>
<feature type="transmembrane region" description="Helical" evidence="1">
    <location>
        <begin position="27"/>
        <end position="45"/>
    </location>
</feature>
<comment type="caution">
    <text evidence="2">The sequence shown here is derived from an EMBL/GenBank/DDBJ whole genome shotgun (WGS) entry which is preliminary data.</text>
</comment>
<name>A0A846MSI9_9BACT</name>
<accession>A0A846MSI9</accession>
<keyword evidence="1" id="KW-0812">Transmembrane</keyword>
<proteinExistence type="predicted"/>
<feature type="transmembrane region" description="Helical" evidence="1">
    <location>
        <begin position="180"/>
        <end position="199"/>
    </location>
</feature>
<evidence type="ECO:0000313" key="2">
    <source>
        <dbReference type="EMBL" id="NIK74658.1"/>
    </source>
</evidence>
<feature type="transmembrane region" description="Helical" evidence="1">
    <location>
        <begin position="205"/>
        <end position="222"/>
    </location>
</feature>
<keyword evidence="1" id="KW-0472">Membrane</keyword>
<dbReference type="EMBL" id="JAASRN010000004">
    <property type="protein sequence ID" value="NIK74658.1"/>
    <property type="molecule type" value="Genomic_DNA"/>
</dbReference>
<keyword evidence="3" id="KW-1185">Reference proteome</keyword>
<feature type="transmembrane region" description="Helical" evidence="1">
    <location>
        <begin position="366"/>
        <end position="386"/>
    </location>
</feature>
<dbReference type="InterPro" id="IPR051533">
    <property type="entry name" value="WaaL-like"/>
</dbReference>
<protein>
    <submittedName>
        <fullName evidence="2">Uncharacterized protein</fullName>
    </submittedName>
</protein>
<feature type="transmembrane region" description="Helical" evidence="1">
    <location>
        <begin position="153"/>
        <end position="173"/>
    </location>
</feature>
<feature type="transmembrane region" description="Helical" evidence="1">
    <location>
        <begin position="82"/>
        <end position="100"/>
    </location>
</feature>
<dbReference type="AlphaFoldDB" id="A0A846MSI9"/>
<sequence>MKTLFNEKVFFFLLALVVISLPWHEHFNGVCTILLMAWTLGYHLYHRPAWKDWRERSWLLLHWAWYALFAIGLLWSSNYDEGMFHLEVHMLLVLVPWMWAVSPSLHKKQYHLLMWCFVVSTFFTLPYTLGGVLPFYMKFHEINMWIITQSTPFHHGFMGMYWLTATFMIWYLVYQRRETAAYALAAGFTVVAFATLLLLNAKAAVVAMLLLPVGAGIIKLLAVKGKRYLLYLSAGVPSFLVVGFLFAMSQWDSSSYQFGVDKNISLRSVWDFAGFLTYSFYHRLGQWHCGVEVWTQNWKTFLCGVGTGDATQALNSCYKANGWEWLEGFSTHNEFLEEAVRHGLLGLLLLLTVFLYPIIQSIRRGNYWYALQSIAFFVALMIDCYLSNQKGIVWYMWIGSLWYMLPRETWNQKGILQNT</sequence>
<reference evidence="2 3" key="1">
    <citation type="submission" date="2020-03" db="EMBL/GenBank/DDBJ databases">
        <title>Genomic Encyclopedia of Type Strains, Phase IV (KMG-IV): sequencing the most valuable type-strain genomes for metagenomic binning, comparative biology and taxonomic classification.</title>
        <authorList>
            <person name="Goeker M."/>
        </authorList>
    </citation>
    <scope>NUCLEOTIDE SEQUENCE [LARGE SCALE GENOMIC DNA]</scope>
    <source>
        <strain evidence="2 3">DSM 5718</strain>
    </source>
</reference>
<dbReference type="PANTHER" id="PTHR37422">
    <property type="entry name" value="TEICHURONIC ACID BIOSYNTHESIS PROTEIN TUAE"/>
    <property type="match status" value="1"/>
</dbReference>
<evidence type="ECO:0000256" key="1">
    <source>
        <dbReference type="SAM" id="Phobius"/>
    </source>
</evidence>
<evidence type="ECO:0000313" key="3">
    <source>
        <dbReference type="Proteomes" id="UP000537126"/>
    </source>
</evidence>
<gene>
    <name evidence="2" type="ORF">FHS56_002187</name>
</gene>
<dbReference type="PANTHER" id="PTHR37422:SF17">
    <property type="entry name" value="O-ANTIGEN LIGASE"/>
    <property type="match status" value="1"/>
</dbReference>
<feature type="transmembrane region" description="Helical" evidence="1">
    <location>
        <begin position="339"/>
        <end position="359"/>
    </location>
</feature>